<protein>
    <recommendedName>
        <fullName evidence="1">Nucleotide-diphospho-sugar transferase domain-containing protein</fullName>
    </recommendedName>
</protein>
<evidence type="ECO:0000313" key="3">
    <source>
        <dbReference type="EnsemblMetazoa" id="CapteP189004"/>
    </source>
</evidence>
<dbReference type="GO" id="GO:0005794">
    <property type="term" value="C:Golgi apparatus"/>
    <property type="evidence" value="ECO:0007669"/>
    <property type="project" value="TreeGrafter"/>
</dbReference>
<dbReference type="OMA" id="CEEATAI"/>
<dbReference type="Pfam" id="PF03407">
    <property type="entry name" value="Nucleotid_trans"/>
    <property type="match status" value="1"/>
</dbReference>
<dbReference type="EnsemblMetazoa" id="CapteT189004">
    <property type="protein sequence ID" value="CapteP189004"/>
    <property type="gene ID" value="CapteG189004"/>
</dbReference>
<reference evidence="4" key="1">
    <citation type="submission" date="2012-12" db="EMBL/GenBank/DDBJ databases">
        <authorList>
            <person name="Hellsten U."/>
            <person name="Grimwood J."/>
            <person name="Chapman J.A."/>
            <person name="Shapiro H."/>
            <person name="Aerts A."/>
            <person name="Otillar R.P."/>
            <person name="Terry A.Y."/>
            <person name="Boore J.L."/>
            <person name="Simakov O."/>
            <person name="Marletaz F."/>
            <person name="Cho S.-J."/>
            <person name="Edsinger-Gonzales E."/>
            <person name="Havlak P."/>
            <person name="Kuo D.-H."/>
            <person name="Larsson T."/>
            <person name="Lv J."/>
            <person name="Arendt D."/>
            <person name="Savage R."/>
            <person name="Osoegawa K."/>
            <person name="de Jong P."/>
            <person name="Lindberg D.R."/>
            <person name="Seaver E.C."/>
            <person name="Weisblat D.A."/>
            <person name="Putnam N.H."/>
            <person name="Grigoriev I.V."/>
            <person name="Rokhsar D.S."/>
        </authorList>
    </citation>
    <scope>NUCLEOTIDE SEQUENCE</scope>
    <source>
        <strain evidence="4">I ESC-2004</strain>
    </source>
</reference>
<evidence type="ECO:0000313" key="4">
    <source>
        <dbReference type="Proteomes" id="UP000014760"/>
    </source>
</evidence>
<dbReference type="GO" id="GO:0016757">
    <property type="term" value="F:glycosyltransferase activity"/>
    <property type="evidence" value="ECO:0007669"/>
    <property type="project" value="TreeGrafter"/>
</dbReference>
<dbReference type="Proteomes" id="UP000014760">
    <property type="component" value="Unassembled WGS sequence"/>
</dbReference>
<sequence>MLFKYCSTLGSASRCSCLLMAAFVSVLLIIKPKDMTFGNVNYSTLKIGIPRHVANNTPVEVVPTSPIMKYHVLVGSVGENTDMPKLTLPVQISDIREDHTHQPAHETKKMYDIDRNRTGPSNQTEFTSYLSALDARANADKDIILAYVDFGARDMAINFYITALFVHEIDNYLFITSSPRMSDELHERDIPCLLYTKNSASDEGSVYGTSVFKQKMNIRTFMVLEALEYGFNVLHTDVDIHYYANPLPVVRRLCDARCDVAPLWDSFAYNAGFVYVRSSPMSIKLYHHMKVTALTTDLDDQKALNKAAEAMFRKGLRLMRLPEGQFQSGFKFFEQGRHMFAGDRPCHHCIAIHNNWIMTIEAKEYRLKEMHLWMLDDDQYYSSTSRKYLTYENTRVIAGVGSAAHMRETKALENALAIGQLLNRTVILPRFACERFTGCPMNTAFMISSFDAQFNGKYRESTFLRHPLVPEVIKNSISQQILIKTSADNSKLEIGMLSEVYIPMDVHSGATSSEIVRWFSGKPESVLRFRTLYDAFGKFTDSRINAEFKDRTRAALVRGNTRQLTK</sequence>
<dbReference type="AlphaFoldDB" id="R7UKR9"/>
<dbReference type="OrthoDB" id="1712432at2759"/>
<organism evidence="2">
    <name type="scientific">Capitella teleta</name>
    <name type="common">Polychaete worm</name>
    <dbReference type="NCBI Taxonomy" id="283909"/>
    <lineage>
        <taxon>Eukaryota</taxon>
        <taxon>Metazoa</taxon>
        <taxon>Spiralia</taxon>
        <taxon>Lophotrochozoa</taxon>
        <taxon>Annelida</taxon>
        <taxon>Polychaeta</taxon>
        <taxon>Sedentaria</taxon>
        <taxon>Scolecida</taxon>
        <taxon>Capitellidae</taxon>
        <taxon>Capitella</taxon>
    </lineage>
</organism>
<dbReference type="InterPro" id="IPR052636">
    <property type="entry name" value="UDP-D-xylose:L-fucose_XylT"/>
</dbReference>
<dbReference type="HOGENOM" id="CLU_035078_1_0_1"/>
<accession>R7UKR9</accession>
<gene>
    <name evidence="2" type="ORF">CAPTEDRAFT_189004</name>
</gene>
<evidence type="ECO:0000313" key="2">
    <source>
        <dbReference type="EMBL" id="ELU07109.1"/>
    </source>
</evidence>
<proteinExistence type="predicted"/>
<keyword evidence="4" id="KW-1185">Reference proteome</keyword>
<evidence type="ECO:0000259" key="1">
    <source>
        <dbReference type="Pfam" id="PF03407"/>
    </source>
</evidence>
<reference evidence="3" key="3">
    <citation type="submission" date="2015-06" db="UniProtKB">
        <authorList>
            <consortium name="EnsemblMetazoa"/>
        </authorList>
    </citation>
    <scope>IDENTIFICATION</scope>
</reference>
<dbReference type="PANTHER" id="PTHR47032:SF1">
    <property type="entry name" value="UDP-D-XYLOSE:L-FUCOSE ALPHA-1,3-D-XYLOSYLTRANSFERASE-RELATED"/>
    <property type="match status" value="1"/>
</dbReference>
<dbReference type="EMBL" id="KB300141">
    <property type="protein sequence ID" value="ELU07109.1"/>
    <property type="molecule type" value="Genomic_DNA"/>
</dbReference>
<name>R7UKR9_CAPTE</name>
<dbReference type="EMBL" id="AMQN01007170">
    <property type="status" value="NOT_ANNOTATED_CDS"/>
    <property type="molecule type" value="Genomic_DNA"/>
</dbReference>
<feature type="domain" description="Nucleotide-diphospho-sugar transferase" evidence="1">
    <location>
        <begin position="168"/>
        <end position="367"/>
    </location>
</feature>
<dbReference type="InterPro" id="IPR005069">
    <property type="entry name" value="Nucl-diP-sugar_transferase"/>
</dbReference>
<dbReference type="PANTHER" id="PTHR47032">
    <property type="entry name" value="UDP-D-XYLOSE:L-FUCOSE ALPHA-1,3-D-XYLOSYLTRANSFERASE-RELATED"/>
    <property type="match status" value="1"/>
</dbReference>
<reference evidence="2 4" key="2">
    <citation type="journal article" date="2013" name="Nature">
        <title>Insights into bilaterian evolution from three spiralian genomes.</title>
        <authorList>
            <person name="Simakov O."/>
            <person name="Marletaz F."/>
            <person name="Cho S.J."/>
            <person name="Edsinger-Gonzales E."/>
            <person name="Havlak P."/>
            <person name="Hellsten U."/>
            <person name="Kuo D.H."/>
            <person name="Larsson T."/>
            <person name="Lv J."/>
            <person name="Arendt D."/>
            <person name="Savage R."/>
            <person name="Osoegawa K."/>
            <person name="de Jong P."/>
            <person name="Grimwood J."/>
            <person name="Chapman J.A."/>
            <person name="Shapiro H."/>
            <person name="Aerts A."/>
            <person name="Otillar R.P."/>
            <person name="Terry A.Y."/>
            <person name="Boore J.L."/>
            <person name="Grigoriev I.V."/>
            <person name="Lindberg D.R."/>
            <person name="Seaver E.C."/>
            <person name="Weisblat D.A."/>
            <person name="Putnam N.H."/>
            <person name="Rokhsar D.S."/>
        </authorList>
    </citation>
    <scope>NUCLEOTIDE SEQUENCE</scope>
    <source>
        <strain evidence="2 4">I ESC-2004</strain>
    </source>
</reference>